<reference evidence="2 3" key="1">
    <citation type="submission" date="2016-11" db="EMBL/GenBank/DDBJ databases">
        <authorList>
            <person name="Jaros S."/>
            <person name="Januszkiewicz K."/>
            <person name="Wedrychowicz H."/>
        </authorList>
    </citation>
    <scope>NUCLEOTIDE SEQUENCE [LARGE SCALE GENOMIC DNA]</scope>
    <source>
        <strain evidence="2 3">DSM 29589</strain>
    </source>
</reference>
<keyword evidence="3" id="KW-1185">Reference proteome</keyword>
<accession>A0A1M6Y0R0</accession>
<dbReference type="Gene3D" id="3.10.180.10">
    <property type="entry name" value="2,3-Dihydroxybiphenyl 1,2-Dioxygenase, domain 1"/>
    <property type="match status" value="1"/>
</dbReference>
<protein>
    <submittedName>
        <fullName evidence="2">Glyoxalase-like domain-containing protein</fullName>
    </submittedName>
</protein>
<proteinExistence type="predicted"/>
<dbReference type="InterPro" id="IPR029068">
    <property type="entry name" value="Glyas_Bleomycin-R_OHBP_Dase"/>
</dbReference>
<organism evidence="2 3">
    <name type="scientific">Roseovarius pacificus</name>
    <dbReference type="NCBI Taxonomy" id="337701"/>
    <lineage>
        <taxon>Bacteria</taxon>
        <taxon>Pseudomonadati</taxon>
        <taxon>Pseudomonadota</taxon>
        <taxon>Alphaproteobacteria</taxon>
        <taxon>Rhodobacterales</taxon>
        <taxon>Roseobacteraceae</taxon>
        <taxon>Roseovarius</taxon>
    </lineage>
</organism>
<evidence type="ECO:0000259" key="1">
    <source>
        <dbReference type="Pfam" id="PF13468"/>
    </source>
</evidence>
<dbReference type="Proteomes" id="UP000183974">
    <property type="component" value="Unassembled WGS sequence"/>
</dbReference>
<evidence type="ECO:0000313" key="3">
    <source>
        <dbReference type="Proteomes" id="UP000183974"/>
    </source>
</evidence>
<gene>
    <name evidence="2" type="ORF">SAMN05444398_101644</name>
</gene>
<dbReference type="Pfam" id="PF13468">
    <property type="entry name" value="Glyoxalase_3"/>
    <property type="match status" value="1"/>
</dbReference>
<dbReference type="InterPro" id="IPR025870">
    <property type="entry name" value="Glyoxalase-like_dom"/>
</dbReference>
<feature type="domain" description="Glyoxalase-like" evidence="1">
    <location>
        <begin position="4"/>
        <end position="171"/>
    </location>
</feature>
<name>A0A1M6Y0R0_9RHOB</name>
<evidence type="ECO:0000313" key="2">
    <source>
        <dbReference type="EMBL" id="SHL11695.1"/>
    </source>
</evidence>
<dbReference type="EMBL" id="FRBR01000001">
    <property type="protein sequence ID" value="SHL11695.1"/>
    <property type="molecule type" value="Genomic_DNA"/>
</dbReference>
<dbReference type="OrthoDB" id="8451710at2"/>
<dbReference type="AlphaFoldDB" id="A0A1M6Y0R0"/>
<dbReference type="STRING" id="337701.SAMN05444398_101644"/>
<dbReference type="RefSeq" id="WP_073032625.1">
    <property type="nucleotide sequence ID" value="NZ_BMLR01000001.1"/>
</dbReference>
<sequence>MLELDHLAVAARTLEEGRAAVEAALGVRLQGGGQHPHFATHNLLLGLEDGLYLEVIAIDPDAPPPDYARWFDLDRFDGPPRLNTWICRSDDLTGEVVRFPQAGRPVALSRGDLNWRMAVPDDGILPYDNLFPALIQWDCEAHPAERLTASGCSLQRLMVSHPQAGDLADLLGPVLRDERVQFERGLPGLRAEIATPGGLRVLE</sequence>